<accession>A0A8S5UT00</accession>
<organism evidence="1">
    <name type="scientific">Myoviridae sp. ctijX18</name>
    <dbReference type="NCBI Taxonomy" id="2825154"/>
    <lineage>
        <taxon>Viruses</taxon>
        <taxon>Duplodnaviria</taxon>
        <taxon>Heunggongvirae</taxon>
        <taxon>Uroviricota</taxon>
        <taxon>Caudoviricetes</taxon>
    </lineage>
</organism>
<protein>
    <submittedName>
        <fullName evidence="1">Uncharacterized protein</fullName>
    </submittedName>
</protein>
<evidence type="ECO:0000313" key="1">
    <source>
        <dbReference type="EMBL" id="DAF97502.1"/>
    </source>
</evidence>
<sequence length="84" mass="10267">MLVCKDVLELSRVHEIIDEFDNYPVFKSGKLMEDEEGSYLWLDFYEEIPVYYEDEEFIMMEVWIIREGKKFEFYPDVPKLIVEL</sequence>
<name>A0A8S5UT00_9CAUD</name>
<dbReference type="EMBL" id="BK016133">
    <property type="protein sequence ID" value="DAF97502.1"/>
    <property type="molecule type" value="Genomic_DNA"/>
</dbReference>
<proteinExistence type="predicted"/>
<reference evidence="1" key="1">
    <citation type="journal article" date="2021" name="Proc. Natl. Acad. Sci. U.S.A.">
        <title>A Catalog of Tens of Thousands of Viruses from Human Metagenomes Reveals Hidden Associations with Chronic Diseases.</title>
        <authorList>
            <person name="Tisza M.J."/>
            <person name="Buck C.B."/>
        </authorList>
    </citation>
    <scope>NUCLEOTIDE SEQUENCE</scope>
    <source>
        <strain evidence="1">CtijX18</strain>
    </source>
</reference>